<dbReference type="GO" id="GO:0005524">
    <property type="term" value="F:ATP binding"/>
    <property type="evidence" value="ECO:0007669"/>
    <property type="project" value="UniProtKB-KW"/>
</dbReference>
<evidence type="ECO:0000313" key="12">
    <source>
        <dbReference type="Proteomes" id="UP000314982"/>
    </source>
</evidence>
<feature type="domain" description="Protein kinase" evidence="9">
    <location>
        <begin position="144"/>
        <end position="424"/>
    </location>
</feature>
<reference evidence="11" key="3">
    <citation type="submission" date="2025-09" db="UniProtKB">
        <authorList>
            <consortium name="Ensembl"/>
        </authorList>
    </citation>
    <scope>IDENTIFICATION</scope>
</reference>
<dbReference type="FunFam" id="1.10.510.10:FF:000210">
    <property type="entry name" value="Non-specific serine/threonine protein kinase"/>
    <property type="match status" value="1"/>
</dbReference>
<evidence type="ECO:0000256" key="2">
    <source>
        <dbReference type="ARBA" id="ARBA00022535"/>
    </source>
</evidence>
<evidence type="ECO:0000256" key="7">
    <source>
        <dbReference type="ARBA" id="ARBA00022992"/>
    </source>
</evidence>
<keyword evidence="2" id="KW-0140">cGMP</keyword>
<dbReference type="Proteomes" id="UP000314982">
    <property type="component" value="Unassembled WGS sequence"/>
</dbReference>
<dbReference type="PROSITE" id="PS00889">
    <property type="entry name" value="CNMP_BINDING_2"/>
    <property type="match status" value="1"/>
</dbReference>
<evidence type="ECO:0000259" key="10">
    <source>
        <dbReference type="PROSITE" id="PS50042"/>
    </source>
</evidence>
<feature type="domain" description="Cyclic nucleotide-binding" evidence="10">
    <location>
        <begin position="110"/>
        <end position="159"/>
    </location>
</feature>
<dbReference type="Pfam" id="PF00027">
    <property type="entry name" value="cNMP_binding"/>
    <property type="match status" value="2"/>
</dbReference>
<dbReference type="Gene3D" id="1.10.510.10">
    <property type="entry name" value="Transferase(Phosphotransferase) domain 1"/>
    <property type="match status" value="1"/>
</dbReference>
<dbReference type="PROSITE" id="PS00888">
    <property type="entry name" value="CNMP_BINDING_1"/>
    <property type="match status" value="1"/>
</dbReference>
<dbReference type="Ensembl" id="ENSHHUT00000007783.1">
    <property type="protein sequence ID" value="ENSHHUP00000007553.1"/>
    <property type="gene ID" value="ENSHHUG00000004603.1"/>
</dbReference>
<dbReference type="InterPro" id="IPR018488">
    <property type="entry name" value="cNMP-bd_CS"/>
</dbReference>
<dbReference type="InterPro" id="IPR008271">
    <property type="entry name" value="Ser/Thr_kinase_AS"/>
</dbReference>
<dbReference type="SMART" id="SM00220">
    <property type="entry name" value="S_TKc"/>
    <property type="match status" value="1"/>
</dbReference>
<dbReference type="SUPFAM" id="SSF56112">
    <property type="entry name" value="Protein kinase-like (PK-like)"/>
    <property type="match status" value="1"/>
</dbReference>
<dbReference type="GeneTree" id="ENSGT00940000165510"/>
<accession>A0A4W5JR91</accession>
<dbReference type="SUPFAM" id="SSF51206">
    <property type="entry name" value="cAMP-binding domain-like"/>
    <property type="match status" value="2"/>
</dbReference>
<dbReference type="InterPro" id="IPR014710">
    <property type="entry name" value="RmlC-like_jellyroll"/>
</dbReference>
<keyword evidence="7" id="KW-0142">cGMP-binding</keyword>
<dbReference type="Pfam" id="PF00069">
    <property type="entry name" value="Pkinase"/>
    <property type="match status" value="1"/>
</dbReference>
<dbReference type="AlphaFoldDB" id="A0A4W5JR91"/>
<dbReference type="InterPro" id="IPR000595">
    <property type="entry name" value="cNMP-bd_dom"/>
</dbReference>
<dbReference type="PROSITE" id="PS50042">
    <property type="entry name" value="CNMP_BINDING_3"/>
    <property type="match status" value="2"/>
</dbReference>
<evidence type="ECO:0000256" key="5">
    <source>
        <dbReference type="ARBA" id="ARBA00022777"/>
    </source>
</evidence>
<evidence type="ECO:0000256" key="4">
    <source>
        <dbReference type="ARBA" id="ARBA00022741"/>
    </source>
</evidence>
<dbReference type="CDD" id="cd00038">
    <property type="entry name" value="CAP_ED"/>
    <property type="match status" value="2"/>
</dbReference>
<keyword evidence="1" id="KW-0723">Serine/threonine-protein kinase</keyword>
<evidence type="ECO:0000259" key="9">
    <source>
        <dbReference type="PROSITE" id="PS50011"/>
    </source>
</evidence>
<dbReference type="Gene3D" id="3.30.200.20">
    <property type="entry name" value="Phosphorylase Kinase, domain 1"/>
    <property type="match status" value="1"/>
</dbReference>
<reference evidence="11" key="2">
    <citation type="submission" date="2025-08" db="UniProtKB">
        <authorList>
            <consortium name="Ensembl"/>
        </authorList>
    </citation>
    <scope>IDENTIFICATION</scope>
</reference>
<dbReference type="PANTHER" id="PTHR24353:SF118">
    <property type="entry name" value="PROTEIN KINASE CGMP-DEPENDENT 3"/>
    <property type="match status" value="1"/>
</dbReference>
<keyword evidence="3" id="KW-0808">Transferase</keyword>
<evidence type="ECO:0000256" key="1">
    <source>
        <dbReference type="ARBA" id="ARBA00022527"/>
    </source>
</evidence>
<name>A0A4W5JR91_9TELE</name>
<protein>
    <submittedName>
        <fullName evidence="11">Protein kinase cGMP-dependent 3</fullName>
    </submittedName>
</protein>
<dbReference type="GO" id="GO:0030553">
    <property type="term" value="F:cGMP binding"/>
    <property type="evidence" value="ECO:0007669"/>
    <property type="project" value="UniProtKB-KW"/>
</dbReference>
<feature type="region of interest" description="Disordered" evidence="8">
    <location>
        <begin position="404"/>
        <end position="424"/>
    </location>
</feature>
<dbReference type="SMART" id="SM00100">
    <property type="entry name" value="cNMP"/>
    <property type="match status" value="1"/>
</dbReference>
<dbReference type="PROSITE" id="PS00108">
    <property type="entry name" value="PROTEIN_KINASE_ST"/>
    <property type="match status" value="1"/>
</dbReference>
<dbReference type="PROSITE" id="PS50011">
    <property type="entry name" value="PROTEIN_KINASE_DOM"/>
    <property type="match status" value="1"/>
</dbReference>
<dbReference type="Gene3D" id="2.60.120.10">
    <property type="entry name" value="Jelly Rolls"/>
    <property type="match status" value="2"/>
</dbReference>
<evidence type="ECO:0000256" key="3">
    <source>
        <dbReference type="ARBA" id="ARBA00022679"/>
    </source>
</evidence>
<dbReference type="InterPro" id="IPR011009">
    <property type="entry name" value="Kinase-like_dom_sf"/>
</dbReference>
<keyword evidence="6" id="KW-0067">ATP-binding</keyword>
<dbReference type="PRINTS" id="PR00103">
    <property type="entry name" value="CAMPKINASE"/>
</dbReference>
<keyword evidence="5" id="KW-0418">Kinase</keyword>
<evidence type="ECO:0000256" key="6">
    <source>
        <dbReference type="ARBA" id="ARBA00022840"/>
    </source>
</evidence>
<dbReference type="InterPro" id="IPR000719">
    <property type="entry name" value="Prot_kinase_dom"/>
</dbReference>
<evidence type="ECO:0000313" key="11">
    <source>
        <dbReference type="Ensembl" id="ENSHHUP00000007553.1"/>
    </source>
</evidence>
<organism evidence="11 12">
    <name type="scientific">Hucho hucho</name>
    <name type="common">huchen</name>
    <dbReference type="NCBI Taxonomy" id="62062"/>
    <lineage>
        <taxon>Eukaryota</taxon>
        <taxon>Metazoa</taxon>
        <taxon>Chordata</taxon>
        <taxon>Craniata</taxon>
        <taxon>Vertebrata</taxon>
        <taxon>Euteleostomi</taxon>
        <taxon>Actinopterygii</taxon>
        <taxon>Neopterygii</taxon>
        <taxon>Teleostei</taxon>
        <taxon>Protacanthopterygii</taxon>
        <taxon>Salmoniformes</taxon>
        <taxon>Salmonidae</taxon>
        <taxon>Salmoninae</taxon>
        <taxon>Hucho</taxon>
    </lineage>
</organism>
<dbReference type="PANTHER" id="PTHR24353">
    <property type="entry name" value="CYCLIC NUCLEOTIDE-DEPENDENT PROTEIN KINASE"/>
    <property type="match status" value="1"/>
</dbReference>
<keyword evidence="4" id="KW-0547">Nucleotide-binding</keyword>
<evidence type="ECO:0000256" key="8">
    <source>
        <dbReference type="SAM" id="MobiDB-lite"/>
    </source>
</evidence>
<dbReference type="InterPro" id="IPR018490">
    <property type="entry name" value="cNMP-bd_dom_sf"/>
</dbReference>
<reference evidence="12" key="1">
    <citation type="submission" date="2018-06" db="EMBL/GenBank/DDBJ databases">
        <title>Genome assembly of Danube salmon.</title>
        <authorList>
            <person name="Macqueen D.J."/>
            <person name="Gundappa M.K."/>
        </authorList>
    </citation>
    <scope>NUCLEOTIDE SEQUENCE [LARGE SCALE GENOMIC DNA]</scope>
</reference>
<keyword evidence="12" id="KW-1185">Reference proteome</keyword>
<proteinExistence type="predicted"/>
<dbReference type="GO" id="GO:0004674">
    <property type="term" value="F:protein serine/threonine kinase activity"/>
    <property type="evidence" value="ECO:0007669"/>
    <property type="project" value="UniProtKB-KW"/>
</dbReference>
<sequence length="424" mass="48236">MKTKVKKNVSETSLIVKAIQKNDFLSRLDDEQITMMVERLVAIDFKPGNDVIKEGTEGDSMYIVAAGELLVSQADCNLRTLTCGDVFGELAILYNCKRTATVKAKTVVKYQNNDVIVREGAEGNTFYIILKGEVKVTKKLNGQEKQIRKMGKGEHFGELKAKFKVKCLFLDQKFNCFFCCYCCFPQVTTLHHGKYFAMKRVSKKHIVAKRQEEHVLFEKRILKAIKSDFIVRLHSAFKDTRYIYMIMEFCVGGEIWTKLKEVGRFDEPIAVFCTACVVEAYAYLHKKGIMYRDLKPENLMLDAKGYVKLVDFGFAKELVHGDKTYSFCGTPEYMAPEIIQNQGHDFAADFWSLGILVYELLVGSPPFSSSEPAKIYPKILDGVLKFPPYMGEGAKSLISKLCRPRPGQRLGNTKNGIKDVRHHR</sequence>
<feature type="domain" description="Cyclic nucleotide-binding" evidence="10">
    <location>
        <begin position="24"/>
        <end position="109"/>
    </location>
</feature>